<evidence type="ECO:0000313" key="2">
    <source>
        <dbReference type="EMBL" id="EDV25261.1"/>
    </source>
</evidence>
<dbReference type="OrthoDB" id="6432391at2759"/>
<dbReference type="GeneID" id="6752506"/>
<dbReference type="InParanoid" id="B3RU08"/>
<dbReference type="PhylomeDB" id="B3RU08"/>
<dbReference type="CTD" id="6752506"/>
<dbReference type="STRING" id="10228.B3RU08"/>
<evidence type="ECO:0000256" key="1">
    <source>
        <dbReference type="SAM" id="Coils"/>
    </source>
</evidence>
<dbReference type="PANTHER" id="PTHR21974:SF2">
    <property type="entry name" value="RE15880P"/>
    <property type="match status" value="1"/>
</dbReference>
<keyword evidence="1" id="KW-0175">Coiled coil</keyword>
<sequence>KEYNDVIQIQNPSVKALFINQAQHVAAVDKEQREYVEALNRQEVADKELDALKHQHQTLQREFQDAEKGMQELKSLREQQSELLERIFNGKYGSEKEYRLELDLEMMEDRKQRVAAARYRWQCARFLLNHATNQLNFGVQRWHQLRTIHYQQFHVRYKMIAETRNNLIASLQNINNAYRYLPQIQLPYVGAEFTNHLMESINSIFNDAQNPTTYEQVQVRLNDYFKKCSHLNQWSNQV</sequence>
<dbReference type="OMA" id="NEWKLEM"/>
<dbReference type="EMBL" id="DS985244">
    <property type="protein sequence ID" value="EDV25261.1"/>
    <property type="molecule type" value="Genomic_DNA"/>
</dbReference>
<accession>B3RU08</accession>
<dbReference type="eggNOG" id="ENOG502RPFP">
    <property type="taxonomic scope" value="Eukaryota"/>
</dbReference>
<dbReference type="GO" id="GO:0005929">
    <property type="term" value="C:cilium"/>
    <property type="evidence" value="ECO:0000318"/>
    <property type="project" value="GO_Central"/>
</dbReference>
<dbReference type="KEGG" id="tad:TRIADDRAFT_14791"/>
<name>B3RU08_TRIAD</name>
<protein>
    <submittedName>
        <fullName evidence="2">Uncharacterized protein</fullName>
    </submittedName>
</protein>
<gene>
    <name evidence="2" type="ORF">TRIADDRAFT_14791</name>
</gene>
<feature type="non-terminal residue" evidence="2">
    <location>
        <position position="238"/>
    </location>
</feature>
<feature type="coiled-coil region" evidence="1">
    <location>
        <begin position="28"/>
        <end position="86"/>
    </location>
</feature>
<dbReference type="AlphaFoldDB" id="B3RU08"/>
<keyword evidence="3" id="KW-1185">Reference proteome</keyword>
<dbReference type="HOGENOM" id="CLU_1168422_0_0_1"/>
<reference evidence="2 3" key="1">
    <citation type="journal article" date="2008" name="Nature">
        <title>The Trichoplax genome and the nature of placozoans.</title>
        <authorList>
            <person name="Srivastava M."/>
            <person name="Begovic E."/>
            <person name="Chapman J."/>
            <person name="Putnam N.H."/>
            <person name="Hellsten U."/>
            <person name="Kawashima T."/>
            <person name="Kuo A."/>
            <person name="Mitros T."/>
            <person name="Salamov A."/>
            <person name="Carpenter M.L."/>
            <person name="Signorovitch A.Y."/>
            <person name="Moreno M.A."/>
            <person name="Kamm K."/>
            <person name="Grimwood J."/>
            <person name="Schmutz J."/>
            <person name="Shapiro H."/>
            <person name="Grigoriev I.V."/>
            <person name="Buss L.W."/>
            <person name="Schierwater B."/>
            <person name="Dellaporta S.L."/>
            <person name="Rokhsar D.S."/>
        </authorList>
    </citation>
    <scope>NUCLEOTIDE SEQUENCE [LARGE SCALE GENOMIC DNA]</scope>
    <source>
        <strain evidence="2 3">Grell-BS-1999</strain>
    </source>
</reference>
<dbReference type="RefSeq" id="XP_002111294.1">
    <property type="nucleotide sequence ID" value="XM_002111258.1"/>
</dbReference>
<dbReference type="Proteomes" id="UP000009022">
    <property type="component" value="Unassembled WGS sequence"/>
</dbReference>
<dbReference type="PANTHER" id="PTHR21974">
    <property type="entry name" value="RE15880P"/>
    <property type="match status" value="1"/>
</dbReference>
<feature type="non-terminal residue" evidence="2">
    <location>
        <position position="1"/>
    </location>
</feature>
<evidence type="ECO:0000313" key="3">
    <source>
        <dbReference type="Proteomes" id="UP000009022"/>
    </source>
</evidence>
<organism evidence="2 3">
    <name type="scientific">Trichoplax adhaerens</name>
    <name type="common">Trichoplax reptans</name>
    <dbReference type="NCBI Taxonomy" id="10228"/>
    <lineage>
        <taxon>Eukaryota</taxon>
        <taxon>Metazoa</taxon>
        <taxon>Placozoa</taxon>
        <taxon>Uniplacotomia</taxon>
        <taxon>Trichoplacea</taxon>
        <taxon>Trichoplacidae</taxon>
        <taxon>Trichoplax</taxon>
    </lineage>
</organism>
<proteinExistence type="predicted"/>